<keyword evidence="2" id="KW-0479">Metal-binding</keyword>
<feature type="domain" description="C2H2-type" evidence="9">
    <location>
        <begin position="295"/>
        <end position="319"/>
    </location>
</feature>
<proteinExistence type="predicted"/>
<keyword evidence="5" id="KW-0862">Zinc</keyword>
<dbReference type="InterPro" id="IPR036236">
    <property type="entry name" value="Znf_C2H2_sf"/>
</dbReference>
<feature type="compositionally biased region" description="Polar residues" evidence="8">
    <location>
        <begin position="46"/>
        <end position="58"/>
    </location>
</feature>
<dbReference type="GO" id="GO:0005634">
    <property type="term" value="C:nucleus"/>
    <property type="evidence" value="ECO:0007669"/>
    <property type="project" value="UniProtKB-SubCell"/>
</dbReference>
<feature type="domain" description="C2H2-type" evidence="9">
    <location>
        <begin position="155"/>
        <end position="182"/>
    </location>
</feature>
<feature type="region of interest" description="Disordered" evidence="8">
    <location>
        <begin position="41"/>
        <end position="60"/>
    </location>
</feature>
<dbReference type="Proteomes" id="UP001497382">
    <property type="component" value="Unassembled WGS sequence"/>
</dbReference>
<evidence type="ECO:0000256" key="1">
    <source>
        <dbReference type="ARBA" id="ARBA00004123"/>
    </source>
</evidence>
<evidence type="ECO:0000256" key="4">
    <source>
        <dbReference type="ARBA" id="ARBA00022771"/>
    </source>
</evidence>
<dbReference type="Gene3D" id="3.30.160.60">
    <property type="entry name" value="Classic Zinc Finger"/>
    <property type="match status" value="5"/>
</dbReference>
<evidence type="ECO:0000256" key="8">
    <source>
        <dbReference type="SAM" id="MobiDB-lite"/>
    </source>
</evidence>
<dbReference type="GO" id="GO:0008270">
    <property type="term" value="F:zinc ion binding"/>
    <property type="evidence" value="ECO:0007669"/>
    <property type="project" value="UniProtKB-KW"/>
</dbReference>
<dbReference type="PANTHER" id="PTHR24394">
    <property type="entry name" value="ZINC FINGER PROTEIN"/>
    <property type="match status" value="1"/>
</dbReference>
<dbReference type="GO" id="GO:0000981">
    <property type="term" value="F:DNA-binding transcription factor activity, RNA polymerase II-specific"/>
    <property type="evidence" value="ECO:0007669"/>
    <property type="project" value="TreeGrafter"/>
</dbReference>
<dbReference type="PANTHER" id="PTHR24394:SF29">
    <property type="entry name" value="MYONEURIN"/>
    <property type="match status" value="1"/>
</dbReference>
<dbReference type="FunFam" id="3.30.160.60:FF:000145">
    <property type="entry name" value="Zinc finger protein 574"/>
    <property type="match status" value="1"/>
</dbReference>
<evidence type="ECO:0000313" key="11">
    <source>
        <dbReference type="Proteomes" id="UP001497382"/>
    </source>
</evidence>
<dbReference type="SUPFAM" id="SSF57667">
    <property type="entry name" value="beta-beta-alpha zinc fingers"/>
    <property type="match status" value="3"/>
</dbReference>
<dbReference type="FunFam" id="3.30.160.60:FF:000634">
    <property type="entry name" value="Zinc finger X-chromosomal protein"/>
    <property type="match status" value="1"/>
</dbReference>
<evidence type="ECO:0000313" key="10">
    <source>
        <dbReference type="EMBL" id="CAL1297149.1"/>
    </source>
</evidence>
<gene>
    <name evidence="10" type="ORF">LARSCL_LOCUS20130</name>
</gene>
<protein>
    <recommendedName>
        <fullName evidence="9">C2H2-type domain-containing protein</fullName>
    </recommendedName>
</protein>
<keyword evidence="4 7" id="KW-0863">Zinc-finger</keyword>
<evidence type="ECO:0000259" key="9">
    <source>
        <dbReference type="PROSITE" id="PS50157"/>
    </source>
</evidence>
<name>A0AAV2BNH0_9ARAC</name>
<sequence length="319" mass="36390">MGRFLCQLCYTIVQYGEIHPCFFYKNDDIVYIIPQREETEEMVAQHSETNGGNAGNSNDHNEVMCERPQQATNALQASTSHPHSVFCTVNKELYERSDLRHQHFSLQASFNAPNRKEKKCSNAKQLPELKKDACAVAGPSAIHPHSIGPGKKRQYVCDVCHKQFKQKGHLVDHYRIHTGEKPFVCDTCGRKFTVKGSLTIHVRTHTGEKPFVCDICGREFIQKGDLTKHLRTHTGEKPFACETCGREFSQKAHLEKHLRTHTGERPYVCDICGKRFADGSYFKKHVATHNGVKRFTCSVCGESFGSNEDRNRHFQQKHQ</sequence>
<evidence type="ECO:0000256" key="2">
    <source>
        <dbReference type="ARBA" id="ARBA00022723"/>
    </source>
</evidence>
<organism evidence="10 11">
    <name type="scientific">Larinioides sclopetarius</name>
    <dbReference type="NCBI Taxonomy" id="280406"/>
    <lineage>
        <taxon>Eukaryota</taxon>
        <taxon>Metazoa</taxon>
        <taxon>Ecdysozoa</taxon>
        <taxon>Arthropoda</taxon>
        <taxon>Chelicerata</taxon>
        <taxon>Arachnida</taxon>
        <taxon>Araneae</taxon>
        <taxon>Araneomorphae</taxon>
        <taxon>Entelegynae</taxon>
        <taxon>Araneoidea</taxon>
        <taxon>Araneidae</taxon>
        <taxon>Larinioides</taxon>
    </lineage>
</organism>
<reference evidence="10 11" key="1">
    <citation type="submission" date="2024-04" db="EMBL/GenBank/DDBJ databases">
        <authorList>
            <person name="Rising A."/>
            <person name="Reimegard J."/>
            <person name="Sonavane S."/>
            <person name="Akerstrom W."/>
            <person name="Nylinder S."/>
            <person name="Hedman E."/>
            <person name="Kallberg Y."/>
        </authorList>
    </citation>
    <scope>NUCLEOTIDE SEQUENCE [LARGE SCALE GENOMIC DNA]</scope>
</reference>
<evidence type="ECO:0000256" key="3">
    <source>
        <dbReference type="ARBA" id="ARBA00022737"/>
    </source>
</evidence>
<accession>A0AAV2BNH0</accession>
<evidence type="ECO:0000256" key="5">
    <source>
        <dbReference type="ARBA" id="ARBA00022833"/>
    </source>
</evidence>
<dbReference type="EMBL" id="CAXIEN010000416">
    <property type="protein sequence ID" value="CAL1297149.1"/>
    <property type="molecule type" value="Genomic_DNA"/>
</dbReference>
<feature type="domain" description="C2H2-type" evidence="9">
    <location>
        <begin position="267"/>
        <end position="294"/>
    </location>
</feature>
<dbReference type="PROSITE" id="PS00028">
    <property type="entry name" value="ZINC_FINGER_C2H2_1"/>
    <property type="match status" value="6"/>
</dbReference>
<keyword evidence="3" id="KW-0677">Repeat</keyword>
<dbReference type="FunFam" id="3.30.160.60:FF:002343">
    <property type="entry name" value="Zinc finger protein 33A"/>
    <property type="match status" value="1"/>
</dbReference>
<dbReference type="PROSITE" id="PS50157">
    <property type="entry name" value="ZINC_FINGER_C2H2_2"/>
    <property type="match status" value="6"/>
</dbReference>
<dbReference type="FunFam" id="3.30.160.60:FF:002169">
    <property type="entry name" value="Zgc:174573"/>
    <property type="match status" value="1"/>
</dbReference>
<feature type="domain" description="C2H2-type" evidence="9">
    <location>
        <begin position="239"/>
        <end position="266"/>
    </location>
</feature>
<evidence type="ECO:0000256" key="6">
    <source>
        <dbReference type="ARBA" id="ARBA00023242"/>
    </source>
</evidence>
<dbReference type="Pfam" id="PF00096">
    <property type="entry name" value="zf-C2H2"/>
    <property type="match status" value="5"/>
</dbReference>
<feature type="domain" description="C2H2-type" evidence="9">
    <location>
        <begin position="183"/>
        <end position="210"/>
    </location>
</feature>
<comment type="caution">
    <text evidence="10">The sequence shown here is derived from an EMBL/GenBank/DDBJ whole genome shotgun (WGS) entry which is preliminary data.</text>
</comment>
<dbReference type="AlphaFoldDB" id="A0AAV2BNH0"/>
<keyword evidence="11" id="KW-1185">Reference proteome</keyword>
<comment type="subcellular location">
    <subcellularLocation>
        <location evidence="1">Nucleus</location>
    </subcellularLocation>
</comment>
<dbReference type="SMART" id="SM00355">
    <property type="entry name" value="ZnF_C2H2"/>
    <property type="match status" value="6"/>
</dbReference>
<keyword evidence="6" id="KW-0539">Nucleus</keyword>
<evidence type="ECO:0000256" key="7">
    <source>
        <dbReference type="PROSITE-ProRule" id="PRU00042"/>
    </source>
</evidence>
<dbReference type="FunFam" id="3.30.160.60:FF:000774">
    <property type="entry name" value="Zinc finger protein"/>
    <property type="match status" value="1"/>
</dbReference>
<feature type="domain" description="C2H2-type" evidence="9">
    <location>
        <begin position="211"/>
        <end position="238"/>
    </location>
</feature>
<dbReference type="InterPro" id="IPR013087">
    <property type="entry name" value="Znf_C2H2_type"/>
</dbReference>